<reference evidence="5 6" key="1">
    <citation type="journal article" date="2018" name="Elife">
        <title>Discovery and characterization of a prevalent human gut bacterial enzyme sufficient for the inactivation of a family of plant toxins.</title>
        <authorList>
            <person name="Koppel N."/>
            <person name="Bisanz J.E."/>
            <person name="Pandelia M.E."/>
            <person name="Turnbaugh P.J."/>
            <person name="Balskus E.P."/>
        </authorList>
    </citation>
    <scope>NUCLEOTIDE SEQUENCE [LARGE SCALE GENOMIC DNA]</scope>
    <source>
        <strain evidence="6">anaerobia AP69FAA</strain>
    </source>
</reference>
<dbReference type="STRING" id="1034345.GCA_000236865_00284"/>
<accession>A0A369L4K0</accession>
<protein>
    <submittedName>
        <fullName evidence="5">Cyclohexanecarboxylate-CoA ligase</fullName>
    </submittedName>
</protein>
<comment type="caution">
    <text evidence="5">The sequence shown here is derived from an EMBL/GenBank/DDBJ whole genome shotgun (WGS) entry which is preliminary data.</text>
</comment>
<dbReference type="RefSeq" id="WP_114621230.1">
    <property type="nucleotide sequence ID" value="NZ_PPTP01000010.1"/>
</dbReference>
<name>A0A369L4K0_9ACTN</name>
<evidence type="ECO:0000313" key="5">
    <source>
        <dbReference type="EMBL" id="RDB54394.1"/>
    </source>
</evidence>
<gene>
    <name evidence="5" type="ORF">C1880_09315</name>
</gene>
<feature type="domain" description="AMP-dependent synthetase/ligase" evidence="3">
    <location>
        <begin position="32"/>
        <end position="399"/>
    </location>
</feature>
<dbReference type="GO" id="GO:0006631">
    <property type="term" value="P:fatty acid metabolic process"/>
    <property type="evidence" value="ECO:0007669"/>
    <property type="project" value="TreeGrafter"/>
</dbReference>
<proteinExistence type="inferred from homology"/>
<dbReference type="Pfam" id="PF13193">
    <property type="entry name" value="AMP-binding_C"/>
    <property type="match status" value="1"/>
</dbReference>
<feature type="domain" description="AMP-binding enzyme C-terminal" evidence="4">
    <location>
        <begin position="456"/>
        <end position="528"/>
    </location>
</feature>
<evidence type="ECO:0000256" key="2">
    <source>
        <dbReference type="ARBA" id="ARBA00022598"/>
    </source>
</evidence>
<evidence type="ECO:0000256" key="1">
    <source>
        <dbReference type="ARBA" id="ARBA00006432"/>
    </source>
</evidence>
<dbReference type="Pfam" id="PF00501">
    <property type="entry name" value="AMP-binding"/>
    <property type="match status" value="1"/>
</dbReference>
<dbReference type="Gene3D" id="3.30.300.30">
    <property type="match status" value="1"/>
</dbReference>
<evidence type="ECO:0000313" key="6">
    <source>
        <dbReference type="Proteomes" id="UP000253792"/>
    </source>
</evidence>
<dbReference type="InterPro" id="IPR045851">
    <property type="entry name" value="AMP-bd_C_sf"/>
</dbReference>
<dbReference type="EMBL" id="PPTP01000010">
    <property type="protein sequence ID" value="RDB54394.1"/>
    <property type="molecule type" value="Genomic_DNA"/>
</dbReference>
<organism evidence="5 6">
    <name type="scientific">Senegalimassilia anaerobia</name>
    <dbReference type="NCBI Taxonomy" id="1473216"/>
    <lineage>
        <taxon>Bacteria</taxon>
        <taxon>Bacillati</taxon>
        <taxon>Actinomycetota</taxon>
        <taxon>Coriobacteriia</taxon>
        <taxon>Coriobacteriales</taxon>
        <taxon>Coriobacteriaceae</taxon>
        <taxon>Senegalimassilia</taxon>
    </lineage>
</organism>
<dbReference type="PANTHER" id="PTHR43201:SF5">
    <property type="entry name" value="MEDIUM-CHAIN ACYL-COA LIGASE ACSF2, MITOCHONDRIAL"/>
    <property type="match status" value="1"/>
</dbReference>
<dbReference type="InterPro" id="IPR042099">
    <property type="entry name" value="ANL_N_sf"/>
</dbReference>
<sequence length="546" mass="61012">MITDVKINEAEKRRFYESGAWGTDTIADVWQDRSTRFADRVYVQDDLGCSLTYREVDEGASRIAAWLTEQGVRNGDVVSFQVPKWAEFCMIYVACVKIGAVMHPVATAMNAADLEYIFNQVGTTAYICPTFSHKTDYELQFQKFRDRVPSLRALLLLDKVQPAHDENAATLSKILESVAPFTGPSPAHSDDVACILSTSGTTGKPKAALFTHNNLLYSERVFSSDLELGPDDTVWMPSPLNHATGFFHGLITPMLTGGRCVLQLRFKADEAVELINRENVSWSCGATPFVHDLLKYLEESDKAIPTLKYFLCGGAPVPGSLIEMANRHGFLLCELYGSTESCPHLRVPREKCLEWNGRFSGVPYPGIEVKAVDERRQEVAPGVQGEEASRGPHMFVGYLNDPERTDEALDDDGWFYSGDLCTIDEQGRVKINGRKKEIIIRGGENISAREVDDDVMGWDQIVDHATIGMPDERLGERICLFAVPADPNGEELCLHDLLEYMDGKGIAKRLWPERLEVIDKIPRTATGKVQRFVLAKEIKHRMGIED</sequence>
<evidence type="ECO:0000259" key="4">
    <source>
        <dbReference type="Pfam" id="PF13193"/>
    </source>
</evidence>
<dbReference type="Proteomes" id="UP000253792">
    <property type="component" value="Unassembled WGS sequence"/>
</dbReference>
<dbReference type="InterPro" id="IPR025110">
    <property type="entry name" value="AMP-bd_C"/>
</dbReference>
<dbReference type="GO" id="GO:0031956">
    <property type="term" value="F:medium-chain fatty acid-CoA ligase activity"/>
    <property type="evidence" value="ECO:0007669"/>
    <property type="project" value="TreeGrafter"/>
</dbReference>
<comment type="similarity">
    <text evidence="1">Belongs to the ATP-dependent AMP-binding enzyme family.</text>
</comment>
<dbReference type="Gene3D" id="3.40.50.12780">
    <property type="entry name" value="N-terminal domain of ligase-like"/>
    <property type="match status" value="1"/>
</dbReference>
<dbReference type="SUPFAM" id="SSF56801">
    <property type="entry name" value="Acetyl-CoA synthetase-like"/>
    <property type="match status" value="1"/>
</dbReference>
<dbReference type="OrthoDB" id="9803968at2"/>
<dbReference type="AlphaFoldDB" id="A0A369L4K0"/>
<keyword evidence="2 5" id="KW-0436">Ligase</keyword>
<evidence type="ECO:0000259" key="3">
    <source>
        <dbReference type="Pfam" id="PF00501"/>
    </source>
</evidence>
<dbReference type="NCBIfam" id="NF004758">
    <property type="entry name" value="PRK06087.1"/>
    <property type="match status" value="1"/>
</dbReference>
<keyword evidence="6" id="KW-1185">Reference proteome</keyword>
<dbReference type="PANTHER" id="PTHR43201">
    <property type="entry name" value="ACYL-COA SYNTHETASE"/>
    <property type="match status" value="1"/>
</dbReference>
<dbReference type="InterPro" id="IPR000873">
    <property type="entry name" value="AMP-dep_synth/lig_dom"/>
</dbReference>